<keyword evidence="8" id="KW-0482">Metalloprotease</keyword>
<evidence type="ECO:0000256" key="9">
    <source>
        <dbReference type="ARBA" id="ARBA00023136"/>
    </source>
</evidence>
<dbReference type="InterPro" id="IPR008915">
    <property type="entry name" value="Peptidase_M50"/>
</dbReference>
<evidence type="ECO:0000256" key="4">
    <source>
        <dbReference type="ARBA" id="ARBA00022692"/>
    </source>
</evidence>
<keyword evidence="9" id="KW-0472">Membrane</keyword>
<dbReference type="InterPro" id="IPR004387">
    <property type="entry name" value="Pept_M50_Zn"/>
</dbReference>
<evidence type="ECO:0000256" key="8">
    <source>
        <dbReference type="ARBA" id="ARBA00023049"/>
    </source>
</evidence>
<feature type="non-terminal residue" evidence="11">
    <location>
        <position position="99"/>
    </location>
</feature>
<keyword evidence="6" id="KW-0862">Zinc</keyword>
<accession>A0A0F9BGD6</accession>
<name>A0A0F9BGD6_9ZZZZ</name>
<comment type="caution">
    <text evidence="11">The sequence shown here is derived from an EMBL/GenBank/DDBJ whole genome shotgun (WGS) entry which is preliminary data.</text>
</comment>
<dbReference type="EMBL" id="LAZR01037903">
    <property type="protein sequence ID" value="KKL20959.1"/>
    <property type="molecule type" value="Genomic_DNA"/>
</dbReference>
<evidence type="ECO:0000256" key="7">
    <source>
        <dbReference type="ARBA" id="ARBA00022989"/>
    </source>
</evidence>
<evidence type="ECO:0000256" key="5">
    <source>
        <dbReference type="ARBA" id="ARBA00022801"/>
    </source>
</evidence>
<proteinExistence type="predicted"/>
<evidence type="ECO:0000256" key="2">
    <source>
        <dbReference type="ARBA" id="ARBA00004141"/>
    </source>
</evidence>
<evidence type="ECO:0000256" key="1">
    <source>
        <dbReference type="ARBA" id="ARBA00001947"/>
    </source>
</evidence>
<keyword evidence="5" id="KW-0378">Hydrolase</keyword>
<comment type="subcellular location">
    <subcellularLocation>
        <location evidence="2">Membrane</location>
        <topology evidence="2">Multi-pass membrane protein</topology>
    </subcellularLocation>
</comment>
<evidence type="ECO:0000256" key="3">
    <source>
        <dbReference type="ARBA" id="ARBA00022670"/>
    </source>
</evidence>
<gene>
    <name evidence="11" type="ORF">LCGC14_2450280</name>
</gene>
<evidence type="ECO:0000256" key="6">
    <source>
        <dbReference type="ARBA" id="ARBA00022833"/>
    </source>
</evidence>
<reference evidence="11" key="1">
    <citation type="journal article" date="2015" name="Nature">
        <title>Complex archaea that bridge the gap between prokaryotes and eukaryotes.</title>
        <authorList>
            <person name="Spang A."/>
            <person name="Saw J.H."/>
            <person name="Jorgensen S.L."/>
            <person name="Zaremba-Niedzwiedzka K."/>
            <person name="Martijn J."/>
            <person name="Lind A.E."/>
            <person name="van Eijk R."/>
            <person name="Schleper C."/>
            <person name="Guy L."/>
            <person name="Ettema T.J."/>
        </authorList>
    </citation>
    <scope>NUCLEOTIDE SEQUENCE</scope>
</reference>
<dbReference type="GO" id="GO:0016020">
    <property type="term" value="C:membrane"/>
    <property type="evidence" value="ECO:0007669"/>
    <property type="project" value="UniProtKB-SubCell"/>
</dbReference>
<keyword evidence="4" id="KW-0812">Transmembrane</keyword>
<organism evidence="11">
    <name type="scientific">marine sediment metagenome</name>
    <dbReference type="NCBI Taxonomy" id="412755"/>
    <lineage>
        <taxon>unclassified sequences</taxon>
        <taxon>metagenomes</taxon>
        <taxon>ecological metagenomes</taxon>
    </lineage>
</organism>
<dbReference type="AlphaFoldDB" id="A0A0F9BGD6"/>
<protein>
    <recommendedName>
        <fullName evidence="10">Peptidase M50 domain-containing protein</fullName>
    </recommendedName>
</protein>
<dbReference type="PANTHER" id="PTHR42837">
    <property type="entry name" value="REGULATOR OF SIGMA-E PROTEASE RSEP"/>
    <property type="match status" value="1"/>
</dbReference>
<keyword evidence="7" id="KW-1133">Transmembrane helix</keyword>
<dbReference type="GO" id="GO:0006508">
    <property type="term" value="P:proteolysis"/>
    <property type="evidence" value="ECO:0007669"/>
    <property type="project" value="UniProtKB-KW"/>
</dbReference>
<comment type="cofactor">
    <cofactor evidence="1">
        <name>Zn(2+)</name>
        <dbReference type="ChEBI" id="CHEBI:29105"/>
    </cofactor>
</comment>
<sequence length="99" mass="10963">MIEFLICLLITVTIHEAAHCLMALKCGIGVKSFSIGFGKPYLHKTIKGIDYRLSPIPLGGYCDIKGMETKEEPDDFLVHPYRHKFAVLVAGAFANILLV</sequence>
<evidence type="ECO:0000313" key="11">
    <source>
        <dbReference type="EMBL" id="KKL20959.1"/>
    </source>
</evidence>
<dbReference type="PANTHER" id="PTHR42837:SF2">
    <property type="entry name" value="MEMBRANE METALLOPROTEASE ARASP2, CHLOROPLASTIC-RELATED"/>
    <property type="match status" value="1"/>
</dbReference>
<keyword evidence="3" id="KW-0645">Protease</keyword>
<feature type="domain" description="Peptidase M50" evidence="10">
    <location>
        <begin position="4"/>
        <end position="98"/>
    </location>
</feature>
<evidence type="ECO:0000259" key="10">
    <source>
        <dbReference type="Pfam" id="PF02163"/>
    </source>
</evidence>
<dbReference type="GO" id="GO:0004222">
    <property type="term" value="F:metalloendopeptidase activity"/>
    <property type="evidence" value="ECO:0007669"/>
    <property type="project" value="InterPro"/>
</dbReference>
<dbReference type="Pfam" id="PF02163">
    <property type="entry name" value="Peptidase_M50"/>
    <property type="match status" value="1"/>
</dbReference>